<dbReference type="InterPro" id="IPR020472">
    <property type="entry name" value="WD40_PAC1"/>
</dbReference>
<evidence type="ECO:0000256" key="2">
    <source>
        <dbReference type="ARBA" id="ARBA00022737"/>
    </source>
</evidence>
<dbReference type="PANTHER" id="PTHR19879:SF9">
    <property type="entry name" value="TRANSCRIPTION INITIATION FACTOR TFIID SUBUNIT 5"/>
    <property type="match status" value="1"/>
</dbReference>
<dbReference type="PROSITE" id="PS50011">
    <property type="entry name" value="PROTEIN_KINASE_DOM"/>
    <property type="match status" value="1"/>
</dbReference>
<dbReference type="PROSITE" id="PS00107">
    <property type="entry name" value="PROTEIN_KINASE_ATP"/>
    <property type="match status" value="1"/>
</dbReference>
<dbReference type="CDD" id="cd14014">
    <property type="entry name" value="STKc_PknB_like"/>
    <property type="match status" value="1"/>
</dbReference>
<dbReference type="SUPFAM" id="SSF56112">
    <property type="entry name" value="Protein kinase-like (PK-like)"/>
    <property type="match status" value="1"/>
</dbReference>
<dbReference type="InterPro" id="IPR008271">
    <property type="entry name" value="Ser/Thr_kinase_AS"/>
</dbReference>
<evidence type="ECO:0000256" key="1">
    <source>
        <dbReference type="ARBA" id="ARBA00022574"/>
    </source>
</evidence>
<dbReference type="SUPFAM" id="SSF50978">
    <property type="entry name" value="WD40 repeat-like"/>
    <property type="match status" value="1"/>
</dbReference>
<dbReference type="Pfam" id="PF00069">
    <property type="entry name" value="Pkinase"/>
    <property type="match status" value="1"/>
</dbReference>
<dbReference type="PATRIC" id="fig|1254432.3.peg.814"/>
<evidence type="ECO:0000256" key="3">
    <source>
        <dbReference type="ARBA" id="ARBA00022741"/>
    </source>
</evidence>
<dbReference type="InterPro" id="IPR036322">
    <property type="entry name" value="WD40_repeat_dom_sf"/>
</dbReference>
<dbReference type="SMART" id="SM00220">
    <property type="entry name" value="S_TKc"/>
    <property type="match status" value="1"/>
</dbReference>
<dbReference type="Gene3D" id="3.30.200.20">
    <property type="entry name" value="Phosphorylase Kinase, domain 1"/>
    <property type="match status" value="1"/>
</dbReference>
<feature type="domain" description="Protein kinase" evidence="8">
    <location>
        <begin position="19"/>
        <end position="312"/>
    </location>
</feature>
<dbReference type="Proteomes" id="UP000014803">
    <property type="component" value="Chromosome"/>
</dbReference>
<dbReference type="InterPro" id="IPR015943">
    <property type="entry name" value="WD40/YVTN_repeat-like_dom_sf"/>
</dbReference>
<dbReference type="Gene3D" id="1.10.510.10">
    <property type="entry name" value="Transferase(Phosphotransferase) domain 1"/>
    <property type="match status" value="1"/>
</dbReference>
<evidence type="ECO:0000256" key="4">
    <source>
        <dbReference type="ARBA" id="ARBA00022840"/>
    </source>
</evidence>
<dbReference type="PROSITE" id="PS00108">
    <property type="entry name" value="PROTEIN_KINASE_ST"/>
    <property type="match status" value="1"/>
</dbReference>
<organism evidence="9 10">
    <name type="scientific">Sorangium cellulosum So0157-2</name>
    <dbReference type="NCBI Taxonomy" id="1254432"/>
    <lineage>
        <taxon>Bacteria</taxon>
        <taxon>Pseudomonadati</taxon>
        <taxon>Myxococcota</taxon>
        <taxon>Polyangia</taxon>
        <taxon>Polyangiales</taxon>
        <taxon>Polyangiaceae</taxon>
        <taxon>Sorangium</taxon>
    </lineage>
</organism>
<evidence type="ECO:0000256" key="5">
    <source>
        <dbReference type="PROSITE-ProRule" id="PRU00221"/>
    </source>
</evidence>
<dbReference type="InterPro" id="IPR000719">
    <property type="entry name" value="Prot_kinase_dom"/>
</dbReference>
<dbReference type="AlphaFoldDB" id="S4XML8"/>
<dbReference type="PRINTS" id="PR00320">
    <property type="entry name" value="GPROTEINBRPT"/>
</dbReference>
<dbReference type="OrthoDB" id="9765809at2"/>
<dbReference type="PROSITE" id="PS50082">
    <property type="entry name" value="WD_REPEATS_2"/>
    <property type="match status" value="4"/>
</dbReference>
<dbReference type="eggNOG" id="COG2319">
    <property type="taxonomic scope" value="Bacteria"/>
</dbReference>
<gene>
    <name evidence="9" type="ORF">SCE1572_03695</name>
</gene>
<evidence type="ECO:0000313" key="9">
    <source>
        <dbReference type="EMBL" id="AGP33676.1"/>
    </source>
</evidence>
<dbReference type="PROSITE" id="PS50294">
    <property type="entry name" value="WD_REPEATS_REGION"/>
    <property type="match status" value="4"/>
</dbReference>
<dbReference type="Gene3D" id="2.130.10.10">
    <property type="entry name" value="YVTN repeat-like/Quinoprotein amine dehydrogenase"/>
    <property type="match status" value="2"/>
</dbReference>
<reference evidence="9 10" key="1">
    <citation type="journal article" date="2013" name="Sci. Rep.">
        <title>Extraordinary expansion of a Sorangium cellulosum genome from an alkaline milieu.</title>
        <authorList>
            <person name="Han K."/>
            <person name="Li Z.F."/>
            <person name="Peng R."/>
            <person name="Zhu L.P."/>
            <person name="Zhou T."/>
            <person name="Wang L.G."/>
            <person name="Li S.G."/>
            <person name="Zhang X.B."/>
            <person name="Hu W."/>
            <person name="Wu Z.H."/>
            <person name="Qin N."/>
            <person name="Li Y.Z."/>
        </authorList>
    </citation>
    <scope>NUCLEOTIDE SEQUENCE [LARGE SCALE GENOMIC DNA]</scope>
    <source>
        <strain evidence="9 10">So0157-2</strain>
    </source>
</reference>
<feature type="compositionally biased region" description="Basic and acidic residues" evidence="7">
    <location>
        <begin position="342"/>
        <end position="360"/>
    </location>
</feature>
<keyword evidence="1 5" id="KW-0853">WD repeat</keyword>
<dbReference type="KEGG" id="scu:SCE1572_03695"/>
<evidence type="ECO:0000256" key="6">
    <source>
        <dbReference type="PROSITE-ProRule" id="PRU10141"/>
    </source>
</evidence>
<dbReference type="STRING" id="1254432.SCE1572_03695"/>
<dbReference type="InterPro" id="IPR017441">
    <property type="entry name" value="Protein_kinase_ATP_BS"/>
</dbReference>
<feature type="binding site" evidence="6">
    <location>
        <position position="48"/>
    </location>
    <ligand>
        <name>ATP</name>
        <dbReference type="ChEBI" id="CHEBI:30616"/>
    </ligand>
</feature>
<dbReference type="GO" id="GO:0004672">
    <property type="term" value="F:protein kinase activity"/>
    <property type="evidence" value="ECO:0007669"/>
    <property type="project" value="InterPro"/>
</dbReference>
<feature type="repeat" description="WD" evidence="5">
    <location>
        <begin position="560"/>
        <end position="592"/>
    </location>
</feature>
<keyword evidence="2" id="KW-0677">Repeat</keyword>
<feature type="repeat" description="WD" evidence="5">
    <location>
        <begin position="644"/>
        <end position="681"/>
    </location>
</feature>
<dbReference type="CDD" id="cd00200">
    <property type="entry name" value="WD40"/>
    <property type="match status" value="1"/>
</dbReference>
<dbReference type="SMART" id="SM00320">
    <property type="entry name" value="WD40"/>
    <property type="match status" value="5"/>
</dbReference>
<evidence type="ECO:0000256" key="7">
    <source>
        <dbReference type="SAM" id="MobiDB-lite"/>
    </source>
</evidence>
<sequence>MQELADFFGWVGTTIEGRYRVDEVVGEGGFGVVYRGYHLGFDEAVAIKCLKLPTTMSTPQRETFLAAFIEEGRLLHRLSRASAGIVQALDVGASLSPTGVWTPYLVLEWLRGVPLNRDFEERRASGEPRRPLADAIALLAPAAMALDIAHRQGVAHRDVKPANLFLAEISDRPTLKVLDFGIAKVMSDFASTTQVMAETGNSVQAFTPQYGAPEQFNRSFGATGPWTDVFALALVLIEAASGRFALKGDDFVQLYVTATDRAHRPSLGYLGVPAPAAVEAVVQRALAVEPRERYRTAGEFWDALDRARKPTVPPSLYHNTALADTSPASPDQGIAPQAPIEAEPKTKRGAPDAHREDVARHPIRRPAQRIDRPPRVATPVADEPEIRLVHDAVRDTTSLSVPGLTPRTLAFDERGSLFVGFGMGVVLCLDLATRSPRWWQRVSSSVVCITVGAGWLAIGCGSGDIHLLNVSRRTIEKTIRGHSAAVRSMDMHRQAQTLVAGSDDKNVTLWSVPRGELLHHGMHPGRIRSVVFNGLGGLASAEDDETVRVWDAKLRPKRVLQIDGASARTLSSSPGGNYLAAGCDDGAIRLWDTAGWELKYRLIAHRMRVASMAFDPRGEIVVSGSSDGTVLVWEAASGRTLRVLGDYADAVECVAVSPDGRHVAASCTDGTVRVYRWSSAP</sequence>
<dbReference type="InterPro" id="IPR011009">
    <property type="entry name" value="Kinase-like_dom_sf"/>
</dbReference>
<keyword evidence="3 6" id="KW-0547">Nucleotide-binding</keyword>
<accession>S4XML8</accession>
<name>S4XML8_SORCE</name>
<feature type="repeat" description="WD" evidence="5">
    <location>
        <begin position="602"/>
        <end position="643"/>
    </location>
</feature>
<dbReference type="PROSITE" id="PS00678">
    <property type="entry name" value="WD_REPEATS_1"/>
    <property type="match status" value="1"/>
</dbReference>
<keyword evidence="4 6" id="KW-0067">ATP-binding</keyword>
<dbReference type="eggNOG" id="COG0515">
    <property type="taxonomic scope" value="Bacteria"/>
</dbReference>
<dbReference type="InterPro" id="IPR019775">
    <property type="entry name" value="WD40_repeat_CS"/>
</dbReference>
<proteinExistence type="predicted"/>
<evidence type="ECO:0000313" key="10">
    <source>
        <dbReference type="Proteomes" id="UP000014803"/>
    </source>
</evidence>
<dbReference type="InterPro" id="IPR001680">
    <property type="entry name" value="WD40_rpt"/>
</dbReference>
<dbReference type="Pfam" id="PF00400">
    <property type="entry name" value="WD40"/>
    <property type="match status" value="5"/>
</dbReference>
<feature type="repeat" description="WD" evidence="5">
    <location>
        <begin position="479"/>
        <end position="520"/>
    </location>
</feature>
<dbReference type="HOGENOM" id="CLU_000288_135_4_7"/>
<feature type="region of interest" description="Disordered" evidence="7">
    <location>
        <begin position="315"/>
        <end position="379"/>
    </location>
</feature>
<dbReference type="GO" id="GO:0005524">
    <property type="term" value="F:ATP binding"/>
    <property type="evidence" value="ECO:0007669"/>
    <property type="project" value="UniProtKB-UniRule"/>
</dbReference>
<protein>
    <recommendedName>
        <fullName evidence="8">Protein kinase domain-containing protein</fullName>
    </recommendedName>
</protein>
<dbReference type="RefSeq" id="WP_020732738.1">
    <property type="nucleotide sequence ID" value="NC_021658.1"/>
</dbReference>
<evidence type="ECO:0000259" key="8">
    <source>
        <dbReference type="PROSITE" id="PS50011"/>
    </source>
</evidence>
<dbReference type="PANTHER" id="PTHR19879">
    <property type="entry name" value="TRANSCRIPTION INITIATION FACTOR TFIID"/>
    <property type="match status" value="1"/>
</dbReference>
<dbReference type="EMBL" id="CP003969">
    <property type="protein sequence ID" value="AGP33676.1"/>
    <property type="molecule type" value="Genomic_DNA"/>
</dbReference>